<feature type="compositionally biased region" description="Low complexity" evidence="1">
    <location>
        <begin position="1908"/>
        <end position="1917"/>
    </location>
</feature>
<keyword evidence="3" id="KW-1185">Reference proteome</keyword>
<feature type="compositionally biased region" description="Low complexity" evidence="1">
    <location>
        <begin position="999"/>
        <end position="1013"/>
    </location>
</feature>
<feature type="compositionally biased region" description="Basic and acidic residues" evidence="1">
    <location>
        <begin position="1780"/>
        <end position="1797"/>
    </location>
</feature>
<dbReference type="EMBL" id="JAODUP010000051">
    <property type="protein sequence ID" value="KAK2165382.1"/>
    <property type="molecule type" value="Genomic_DNA"/>
</dbReference>
<feature type="region of interest" description="Disordered" evidence="1">
    <location>
        <begin position="439"/>
        <end position="459"/>
    </location>
</feature>
<feature type="region of interest" description="Disordered" evidence="1">
    <location>
        <begin position="1107"/>
        <end position="1148"/>
    </location>
</feature>
<feature type="region of interest" description="Disordered" evidence="1">
    <location>
        <begin position="150"/>
        <end position="287"/>
    </location>
</feature>
<reference evidence="2" key="1">
    <citation type="journal article" date="2023" name="Mol. Biol. Evol.">
        <title>Third-Generation Sequencing Reveals the Adaptive Role of the Epigenome in Three Deep-Sea Polychaetes.</title>
        <authorList>
            <person name="Perez M."/>
            <person name="Aroh O."/>
            <person name="Sun Y."/>
            <person name="Lan Y."/>
            <person name="Juniper S.K."/>
            <person name="Young C.R."/>
            <person name="Angers B."/>
            <person name="Qian P.Y."/>
        </authorList>
    </citation>
    <scope>NUCLEOTIDE SEQUENCE</scope>
    <source>
        <strain evidence="2">P08H-3</strain>
    </source>
</reference>
<feature type="region of interest" description="Disordered" evidence="1">
    <location>
        <begin position="2797"/>
        <end position="2855"/>
    </location>
</feature>
<feature type="compositionally biased region" description="Low complexity" evidence="1">
    <location>
        <begin position="2121"/>
        <end position="2143"/>
    </location>
</feature>
<evidence type="ECO:0000256" key="1">
    <source>
        <dbReference type="SAM" id="MobiDB-lite"/>
    </source>
</evidence>
<protein>
    <submittedName>
        <fullName evidence="2">Uncharacterized protein</fullName>
    </submittedName>
</protein>
<feature type="compositionally biased region" description="Basic and acidic residues" evidence="1">
    <location>
        <begin position="9"/>
        <end position="19"/>
    </location>
</feature>
<feature type="compositionally biased region" description="Basic and acidic residues" evidence="1">
    <location>
        <begin position="1881"/>
        <end position="1890"/>
    </location>
</feature>
<sequence length="2855" mass="323954">MLYYPKGLNNKEDGLHSRPECQPPPANRRHYDWNTYHFFPDIHDVDNGTKIHRRRSRDSIYSQYIEEEWLQSYDVDNKDAAMESSPAGEDKNNESIPTDSQQDVQLESDGSTGSSSWDGDDSPKIWRKNPLLVKRKKKSERRLSAEFLHSTAADDSADPNTLDTSGKAEYENPSFRSRHSPRRHGSPSRNRVQRRNSDLIQEKVEKFQELQRRRRALESNSEESLALPRRQGHKFRQQQSDGNTAIKVGDLRRRSHSQEDIHYESRKQLAHSELTRKPQSLKNKKGSPVIIRSHQQPWSGCTKSQYDFISTEIQNVPSVKQDKAYAPEQDKRKALVDYKNASSSFENIYDAVDLSMDTPSMDMDARHYGPGNDAEAQRAHQIYSQQPLDIISQTSHQPIQVNIDARQLPARVSVDSSDVPMMTSVNDRDAINLRLNNVSQRQPSSRVRQPPTSPVWYVPKPQQQYNIPAITPEKKPKKLDAKALIEEEKKKFEDYKREYVRRLSERDSNSGASADEQFMETGPKHRVIPPDDYEYILRKIHHKRQDAYYAESTSQYHDPANKSEAEKLKRSILMKKQQHQVLVPNMTGKSPTKLYLDSLNLPSVHERSTSQLSTESSRELEQYFIPSKQKQIDVSQTMINRQVEGPQKYEQQVEGQKPEAKEHIQHASVVMKLENSEPAEPDVIRKGSVRTLLTEISPDNESWISFQNLGKTKACNDREKIPSATVGDDTDRSGQYLPSKPPVPNQEDSLPISTSLWNYNTAYSSDKPYGSPASGSSSQPRPENKQSEPLEQVNPLQCEVPDDQRLRDEQTQFVQKEKYGLVLRVTPQGAIASSPGADKEVSLPVRPVSFGGSRDRPRYARPLSSSFLEYNPERRVYESEQVQGLRDHQADTRQGMYLRNDEPFKGRHSQEDFQQLKDGLQYKEKRAMPYRGHSLGRDRPGPSKTPPPFLSRYDQQRSPPTGWDPRQLWSNYQLERHKGQHVPESQPSELLPGHPSQRPRPSSMTDSSRPSPSQEHQADHLHHGPHHQDMPHGPDKERSNISQKSWSMRINEVESMRPPSSRDQSGSQLELSRSFAIVAISEKNKEMGPDQKRQFKSYEDKVRQYCQESHAAPNELPRPSLASSQYEEHVKRSQEKYRAQKHASVETNSDKTTYPLVDQKTEYVDPTFIRQRKFSSENGQSSSLQNLPILGRDSSYKEPTSLVPDLDNKLSYGLQIQVEKAEPESKSSEICLKLSRSKEDLDANKANVSIDCIKDKLFGGSNIDRGSEASFKEELEKVWERHDRKVSAIQTEVFSSKDNKMPLYQSYSTSSAQAYNDDNDQRLLYYASYKDGQARKRSNIYDVLTDLERTYERLDLDDENLLDAAERREYVSNVMALTPPSKVTSEQQPKILAPENVEPNVKRLSITNLKKLEDLQKEQDTNPSLEYAKRWLEDDKSRAITANQSDPIVIGSPSVPPAAPSESETSGCKLSSLPRKIKDDMAFRRRNPPTASTSSHQDLPTLSYLGKSPSVSPSQSVDSLTKRSSHLQSLDRSRDDVMLRNQQRAKSPGAAETDPSRLAMKSPTSTDYLKERTTEPARGRMRLRPERQADKYHDDLAYRKLRKDVPPIIAELPEAYYRMKGVDRTRSHSLERVSGERKSRETKRSCQPLERSQSLGPGQRTSIERRPSLSKGISHMVDFFSQPVTHTQSAPDLTEQTVFAESYNEQGDLVSDDPRYAKYAQKPRKQQTPRTVKLRHELKSKMRQIKHSADSGYMEQSESDASHSSSGPETRSPPDGNFYVDDHDLRLSDTSSDKEAMKASSRNHISATTLASATGHPRTDSKTTQNPGTFSQIKFIDAGDEQNGNNNNNNNNNKLLNKETVPLPTKELPHHTFVLSLPSDLNKKQPDQRRNQQFQEPKSDASNKSKQPKYQPQFYPPRQFVNTEQQQRANVLFLGNQQDTVPHQPNNYRLDRDQKHSSKPPNSQKANYQRQPQSDVPYTQSVPNISEMPSQNYHQQRARLLQDIPAAASQFKAKRQLASVEQDQVKGRKQEWLGLASSQTYYRPEQRGDAYTSQRMGKQWSQEQGQEKVDSQCHLRQPLVTQAQQQPVVTQKQSLVTQYNEALITQQPLFTQQPPQVTQQQQSLIIQPQQRQITQHQQHQYKQPMGNYNRPQQEVYDQQQYQPTQNSAQQLQSVNRYKTQGQHDLQAYQNTDLGGLQSSEERGQVKLAKPLPPTRVSSLIHDPHAEEKSQSPAPSLDTSQYPERITPGADRRSWHAFMAQPGKQKVEIVQPATIETRTSKDMKRHIKEVERRSWHEQIGEDDSKQVKVEFAFKAPEGTQFLCDLPDCSSLEQVSMMLPDLTQAKPVSASSKTSPQLEPGYLPGSQVSPAYVAPSSGSRQPSQTSSIRSPLPQDSNNIVSRSNQAKFELPVIYSQPRNAAGITSKSQPPSYTVAPIIKKSLKTVEPKDENDVPAEVTVIPKATKDSMKPKSANTQQIQLQDVTRIIRDPSGKKPPSKLRTTQIQVVTSTELPPETEADETEGLLTEEKMQKTAKALSLVSDSTQQQSSKSSETPVVVVTAFDSHDHRARSVNERISSEGPIKQAPSSPNKQQGVIHKKGTVALQEKGYKSMAALPKQSVKDLHLSSPASLLSPASPSSPIDRWSHSPGEHGLILSPPPRRAGMDHFELSDGEMTDATDITLDGLVRSNMYRPSSPETIDFSDLADNISEIASDYSPQEAKRMQLVSRMKQSDTNSQQRVVRTTTNVSNSRTSTQRTEYTSHEEVVHSVETCNVPEEDGEPNLSFKDLVKSFEAKSNPFKHVASDSPQRSSSTEELARKVRDDSRKLEQKTRVLKQISGSDPNLFKANSKGPSWRRL</sequence>
<feature type="compositionally biased region" description="Polar residues" evidence="1">
    <location>
        <begin position="1650"/>
        <end position="1661"/>
    </location>
</feature>
<feature type="compositionally biased region" description="Low complexity" evidence="1">
    <location>
        <begin position="1508"/>
        <end position="1519"/>
    </location>
</feature>
<proteinExistence type="predicted"/>
<feature type="compositionally biased region" description="Basic and acidic residues" evidence="1">
    <location>
        <begin position="1625"/>
        <end position="1644"/>
    </location>
</feature>
<feature type="compositionally biased region" description="Polar residues" evidence="1">
    <location>
        <begin position="2470"/>
        <end position="2480"/>
    </location>
</feature>
<dbReference type="Proteomes" id="UP001208570">
    <property type="component" value="Unassembled WGS sequence"/>
</dbReference>
<feature type="region of interest" description="Disordered" evidence="1">
    <location>
        <begin position="1"/>
        <end position="27"/>
    </location>
</feature>
<feature type="compositionally biased region" description="Basic and acidic residues" evidence="1">
    <location>
        <begin position="249"/>
        <end position="267"/>
    </location>
</feature>
<feature type="region of interest" description="Disordered" evidence="1">
    <location>
        <begin position="715"/>
        <end position="751"/>
    </location>
</feature>
<feature type="compositionally biased region" description="Polar residues" evidence="1">
    <location>
        <begin position="2497"/>
        <end position="2509"/>
    </location>
</feature>
<feature type="compositionally biased region" description="Basic and acidic residues" evidence="1">
    <location>
        <begin position="899"/>
        <end position="927"/>
    </location>
</feature>
<feature type="compositionally biased region" description="Basic and acidic residues" evidence="1">
    <location>
        <begin position="1529"/>
        <end position="1538"/>
    </location>
</feature>
<comment type="caution">
    <text evidence="2">The sequence shown here is derived from an EMBL/GenBank/DDBJ whole genome shotgun (WGS) entry which is preliminary data.</text>
</comment>
<feature type="compositionally biased region" description="Basic and acidic residues" evidence="1">
    <location>
        <begin position="2561"/>
        <end position="2575"/>
    </location>
</feature>
<feature type="compositionally biased region" description="Low complexity" evidence="1">
    <location>
        <begin position="2734"/>
        <end position="2755"/>
    </location>
</feature>
<feature type="compositionally biased region" description="Basic and acidic residues" evidence="1">
    <location>
        <begin position="1568"/>
        <end position="1590"/>
    </location>
</feature>
<feature type="region of interest" description="Disordered" evidence="1">
    <location>
        <begin position="2626"/>
        <end position="2658"/>
    </location>
</feature>
<feature type="compositionally biased region" description="Low complexity" evidence="1">
    <location>
        <begin position="2539"/>
        <end position="2550"/>
    </location>
</feature>
<accession>A0AAD9NCL8</accession>
<feature type="compositionally biased region" description="Polar residues" evidence="1">
    <location>
        <begin position="2230"/>
        <end position="2241"/>
    </location>
</feature>
<feature type="region of interest" description="Disordered" evidence="1">
    <location>
        <begin position="1877"/>
        <end position="1917"/>
    </location>
</feature>
<feature type="region of interest" description="Disordered" evidence="1">
    <location>
        <begin position="2460"/>
        <end position="2594"/>
    </location>
</feature>
<feature type="compositionally biased region" description="Basic residues" evidence="1">
    <location>
        <begin position="176"/>
        <end position="194"/>
    </location>
</feature>
<feature type="compositionally biased region" description="Polar residues" evidence="1">
    <location>
        <begin position="1489"/>
        <end position="1500"/>
    </location>
</feature>
<evidence type="ECO:0000313" key="2">
    <source>
        <dbReference type="EMBL" id="KAK2165382.1"/>
    </source>
</evidence>
<feature type="compositionally biased region" description="Polar residues" evidence="1">
    <location>
        <begin position="1959"/>
        <end position="1980"/>
    </location>
</feature>
<evidence type="ECO:0000313" key="3">
    <source>
        <dbReference type="Proteomes" id="UP001208570"/>
    </source>
</evidence>
<feature type="compositionally biased region" description="Low complexity" evidence="1">
    <location>
        <begin position="1843"/>
        <end position="1855"/>
    </location>
</feature>
<name>A0AAD9NCL8_9ANNE</name>
<feature type="region of interest" description="Disordered" evidence="1">
    <location>
        <begin position="1936"/>
        <end position="1980"/>
    </location>
</feature>
<feature type="region of interest" description="Disordered" evidence="1">
    <location>
        <begin position="2727"/>
        <end position="2757"/>
    </location>
</feature>
<feature type="compositionally biased region" description="Low complexity" evidence="1">
    <location>
        <begin position="108"/>
        <end position="117"/>
    </location>
</feature>
<feature type="compositionally biased region" description="Basic and acidic residues" evidence="1">
    <location>
        <begin position="2813"/>
        <end position="2829"/>
    </location>
</feature>
<feature type="region of interest" description="Disordered" evidence="1">
    <location>
        <begin position="2195"/>
        <end position="2246"/>
    </location>
</feature>
<feature type="compositionally biased region" description="Polar residues" evidence="1">
    <location>
        <begin position="1800"/>
        <end position="1812"/>
    </location>
</feature>
<feature type="compositionally biased region" description="Polar residues" evidence="1">
    <location>
        <begin position="2803"/>
        <end position="2812"/>
    </location>
</feature>
<feature type="region of interest" description="Disordered" evidence="1">
    <location>
        <begin position="80"/>
        <end position="123"/>
    </location>
</feature>
<feature type="compositionally biased region" description="Basic and acidic residues" evidence="1">
    <location>
        <begin position="1016"/>
        <end position="1039"/>
    </location>
</feature>
<feature type="compositionally biased region" description="Polar residues" evidence="1">
    <location>
        <begin position="1936"/>
        <end position="1947"/>
    </location>
</feature>
<feature type="region of interest" description="Disordered" evidence="1">
    <location>
        <begin position="879"/>
        <end position="1069"/>
    </location>
</feature>
<feature type="region of interest" description="Disordered" evidence="1">
    <location>
        <begin position="1742"/>
        <end position="1829"/>
    </location>
</feature>
<feature type="compositionally biased region" description="Basic and acidic residues" evidence="1">
    <location>
        <begin position="1126"/>
        <end position="1138"/>
    </location>
</feature>
<feature type="region of interest" description="Disordered" evidence="1">
    <location>
        <begin position="2344"/>
        <end position="2397"/>
    </location>
</feature>
<organism evidence="2 3">
    <name type="scientific">Paralvinella palmiformis</name>
    <dbReference type="NCBI Taxonomy" id="53620"/>
    <lineage>
        <taxon>Eukaryota</taxon>
        <taxon>Metazoa</taxon>
        <taxon>Spiralia</taxon>
        <taxon>Lophotrochozoa</taxon>
        <taxon>Annelida</taxon>
        <taxon>Polychaeta</taxon>
        <taxon>Sedentaria</taxon>
        <taxon>Canalipalpata</taxon>
        <taxon>Terebellida</taxon>
        <taxon>Terebelliformia</taxon>
        <taxon>Alvinellidae</taxon>
        <taxon>Paralvinella</taxon>
    </lineage>
</organism>
<feature type="compositionally biased region" description="Low complexity" evidence="1">
    <location>
        <begin position="2373"/>
        <end position="2385"/>
    </location>
</feature>
<feature type="region of interest" description="Disordered" evidence="1">
    <location>
        <begin position="767"/>
        <end position="804"/>
    </location>
</feature>
<feature type="region of interest" description="Disordered" evidence="1">
    <location>
        <begin position="1625"/>
        <end position="1665"/>
    </location>
</feature>
<feature type="compositionally biased region" description="Polar residues" evidence="1">
    <location>
        <begin position="94"/>
        <end position="105"/>
    </location>
</feature>
<feature type="region of interest" description="Disordered" evidence="1">
    <location>
        <begin position="1838"/>
        <end position="1857"/>
    </location>
</feature>
<feature type="compositionally biased region" description="Low complexity" evidence="1">
    <location>
        <begin position="2626"/>
        <end position="2638"/>
    </location>
</feature>
<feature type="region of interest" description="Disordered" evidence="1">
    <location>
        <begin position="1442"/>
        <end position="1590"/>
    </location>
</feature>
<feature type="region of interest" description="Disordered" evidence="1">
    <location>
        <begin position="2121"/>
        <end position="2149"/>
    </location>
</feature>
<feature type="compositionally biased region" description="Basic and acidic residues" evidence="1">
    <location>
        <begin position="195"/>
        <end position="211"/>
    </location>
</feature>
<feature type="region of interest" description="Disordered" evidence="1">
    <location>
        <begin position="506"/>
        <end position="525"/>
    </location>
</feature>
<gene>
    <name evidence="2" type="ORF">LSH36_51g05012</name>
</gene>